<dbReference type="RefSeq" id="WP_328851127.1">
    <property type="nucleotide sequence ID" value="NZ_CP108084.1"/>
</dbReference>
<reference evidence="2" key="1">
    <citation type="submission" date="2022-10" db="EMBL/GenBank/DDBJ databases">
        <title>The complete genomes of actinobacterial strains from the NBC collection.</title>
        <authorList>
            <person name="Joergensen T.S."/>
            <person name="Alvarez Arevalo M."/>
            <person name="Sterndorff E.B."/>
            <person name="Faurdal D."/>
            <person name="Vuksanovic O."/>
            <person name="Mourched A.-S."/>
            <person name="Charusanti P."/>
            <person name="Shaw S."/>
            <person name="Blin K."/>
            <person name="Weber T."/>
        </authorList>
    </citation>
    <scope>NUCLEOTIDE SEQUENCE</scope>
    <source>
        <strain evidence="2">NBC_00256</strain>
    </source>
</reference>
<feature type="region of interest" description="Disordered" evidence="1">
    <location>
        <begin position="231"/>
        <end position="258"/>
    </location>
</feature>
<accession>A0ABZ1S3Y3</accession>
<feature type="compositionally biased region" description="Pro residues" evidence="1">
    <location>
        <begin position="238"/>
        <end position="248"/>
    </location>
</feature>
<sequence length="510" mass="56413">MSEESNRSPDNLIPLCEEHAFEIDATPEHFPAELLREWKRAQLEEHLQLGKSWPLSDAEAAEVAVESFDYHSIGRATAGANIVLSVARQVGLLIETGRLERRVPERAALAWRELREQVNRSMPVFDAHGERLVVEPSFVETEPRRVALEEALAQAVARLEPIAAQAVAELHAVIAAEQRLAPWCSWVERAIREVITAAGRWPGRPPLEDDDVWPNSLAELSRASQALMARWRGEKAPEPPAPTAPETPPAETAEQRAVREHEELLERARPWARVDHRAYDADLCRELMDAAAGVVLLPDIPSLLATGLDATARLAARVARNSDDRTFDELIDQAAARQPLAVAVTLLRNMMLVARDAGRPELDSKAAARAGDILIAQTWRDVDVWKANRTHARKLLSWTASITSDEAVRTKLASAVGQRPEILPSALLAMAQWIEERDIIAFSHVVGIHCEIKDLPAWFATEAFATAIRQSLAHVNAADEDDSARYSDDVDRLASRVLWLADNATENCGG</sequence>
<name>A0ABZ1S3Y3_9ACTN</name>
<dbReference type="Proteomes" id="UP001432190">
    <property type="component" value="Chromosome"/>
</dbReference>
<dbReference type="EMBL" id="CP108084">
    <property type="protein sequence ID" value="WUP48748.1"/>
    <property type="molecule type" value="Genomic_DNA"/>
</dbReference>
<keyword evidence="3" id="KW-1185">Reference proteome</keyword>
<evidence type="ECO:0000256" key="1">
    <source>
        <dbReference type="SAM" id="MobiDB-lite"/>
    </source>
</evidence>
<gene>
    <name evidence="2" type="ORF">OG994_24660</name>
</gene>
<protein>
    <submittedName>
        <fullName evidence="2">Uncharacterized protein</fullName>
    </submittedName>
</protein>
<organism evidence="2 3">
    <name type="scientific">Micromonospora globbae</name>
    <dbReference type="NCBI Taxonomy" id="1894969"/>
    <lineage>
        <taxon>Bacteria</taxon>
        <taxon>Bacillati</taxon>
        <taxon>Actinomycetota</taxon>
        <taxon>Actinomycetes</taxon>
        <taxon>Micromonosporales</taxon>
        <taxon>Micromonosporaceae</taxon>
        <taxon>Micromonospora</taxon>
    </lineage>
</organism>
<evidence type="ECO:0000313" key="3">
    <source>
        <dbReference type="Proteomes" id="UP001432190"/>
    </source>
</evidence>
<evidence type="ECO:0000313" key="2">
    <source>
        <dbReference type="EMBL" id="WUP48748.1"/>
    </source>
</evidence>
<proteinExistence type="predicted"/>